<keyword evidence="2" id="KW-0732">Signal</keyword>
<name>A0A225V5H2_9STRA</name>
<gene>
    <name evidence="4" type="ORF">PHMEG_00028039</name>
</gene>
<sequence>MKRFFEVTVLLWIRLVLFRQPNARFKVIGTKNDLVENPDQKRNIQIDVNVRLIGFLRDSDRQVKISDDQLNALTEDFNVPLLETTISSSEVALGAIKDTIVATEHLSFEMPITYTQVLELIIKKRRAAKQSVTRTEQLKDMIVPVNVLCGQLLAEVNMETADQCHAVLRTLHALGDILWYEDIQEFKELIILDPSVVLDIVREVVNHSYEDKVGEQYDALRRDGIVQHSLLMSCDSWSALHPNMIPRFKNLLVNFNLAYPVPNAESIDEADMIVPAYWKMKNQPNPADMSVVEKCAKGTSTAKWKYTIPVGISETIYENFVVQCYRPGTDRTNGVSFFESFIPDEFGACIHLFTHDMDRYDDIVIEVAAPLPEIAWEEMRYYVFAMELVLLGYRGLESAKQKSIERSIVVMNRYSQEESHLVTSLMNNPLDVKRLRKTMDWLPPNFEWFLRCTWTKAGALDETIMQERVAAIEKFAVQGEQPPFPAVWTLSHLEDQTMVIRMHSDLSGEISDEPLKFDIPTKLESFVADNQNFIKVRLCRDIYNILTVAYV</sequence>
<feature type="domain" description="COR" evidence="3">
    <location>
        <begin position="151"/>
        <end position="276"/>
    </location>
</feature>
<dbReference type="Pfam" id="PF16095">
    <property type="entry name" value="COR-A"/>
    <property type="match status" value="1"/>
</dbReference>
<accession>A0A225V5H2</accession>
<proteinExistence type="predicted"/>
<dbReference type="EMBL" id="NBNE01007392">
    <property type="protein sequence ID" value="OWZ00711.1"/>
    <property type="molecule type" value="Genomic_DNA"/>
</dbReference>
<feature type="chain" id="PRO_5012443335" description="COR domain-containing protein" evidence="2">
    <location>
        <begin position="19"/>
        <end position="551"/>
    </location>
</feature>
<reference evidence="5" key="1">
    <citation type="submission" date="2017-03" db="EMBL/GenBank/DDBJ databases">
        <title>Phytopthora megakarya and P. palmivora, two closely related causual agents of cacao black pod achieved similar genome size and gene model numbers by different mechanisms.</title>
        <authorList>
            <person name="Ali S."/>
            <person name="Shao J."/>
            <person name="Larry D.J."/>
            <person name="Kronmiller B."/>
            <person name="Shen D."/>
            <person name="Strem M.D."/>
            <person name="Melnick R.L."/>
            <person name="Guiltinan M.J."/>
            <person name="Tyler B.M."/>
            <person name="Meinhardt L.W."/>
            <person name="Bailey B.A."/>
        </authorList>
    </citation>
    <scope>NUCLEOTIDE SEQUENCE [LARGE SCALE GENOMIC DNA]</scope>
    <source>
        <strain evidence="5">zdho120</strain>
    </source>
</reference>
<evidence type="ECO:0000259" key="3">
    <source>
        <dbReference type="Pfam" id="PF16095"/>
    </source>
</evidence>
<dbReference type="AlphaFoldDB" id="A0A225V5H2"/>
<dbReference type="OrthoDB" id="93327at2759"/>
<evidence type="ECO:0000313" key="4">
    <source>
        <dbReference type="EMBL" id="OWZ00711.1"/>
    </source>
</evidence>
<dbReference type="InterPro" id="IPR032171">
    <property type="entry name" value="COR-A"/>
</dbReference>
<comment type="caution">
    <text evidence="4">The sequence shown here is derived from an EMBL/GenBank/DDBJ whole genome shotgun (WGS) entry which is preliminary data.</text>
</comment>
<evidence type="ECO:0000313" key="5">
    <source>
        <dbReference type="Proteomes" id="UP000198211"/>
    </source>
</evidence>
<dbReference type="Proteomes" id="UP000198211">
    <property type="component" value="Unassembled WGS sequence"/>
</dbReference>
<evidence type="ECO:0000256" key="1">
    <source>
        <dbReference type="ARBA" id="ARBA00022737"/>
    </source>
</evidence>
<keyword evidence="1" id="KW-0677">Repeat</keyword>
<evidence type="ECO:0000256" key="2">
    <source>
        <dbReference type="SAM" id="SignalP"/>
    </source>
</evidence>
<keyword evidence="5" id="KW-1185">Reference proteome</keyword>
<feature type="signal peptide" evidence="2">
    <location>
        <begin position="1"/>
        <end position="18"/>
    </location>
</feature>
<dbReference type="STRING" id="4795.A0A225V5H2"/>
<protein>
    <recommendedName>
        <fullName evidence="3">COR domain-containing protein</fullName>
    </recommendedName>
</protein>
<organism evidence="4 5">
    <name type="scientific">Phytophthora megakarya</name>
    <dbReference type="NCBI Taxonomy" id="4795"/>
    <lineage>
        <taxon>Eukaryota</taxon>
        <taxon>Sar</taxon>
        <taxon>Stramenopiles</taxon>
        <taxon>Oomycota</taxon>
        <taxon>Peronosporomycetes</taxon>
        <taxon>Peronosporales</taxon>
        <taxon>Peronosporaceae</taxon>
        <taxon>Phytophthora</taxon>
    </lineage>
</organism>